<proteinExistence type="inferred from homology"/>
<dbReference type="EMBL" id="BAAAZH010000001">
    <property type="protein sequence ID" value="GAA4108993.1"/>
    <property type="molecule type" value="Genomic_DNA"/>
</dbReference>
<comment type="similarity">
    <text evidence="1">Belongs to the Nudix hydrolase family.</text>
</comment>
<comment type="caution">
    <text evidence="3">The sequence shown here is derived from an EMBL/GenBank/DDBJ whole genome shotgun (WGS) entry which is preliminary data.</text>
</comment>
<evidence type="ECO:0000256" key="1">
    <source>
        <dbReference type="ARBA" id="ARBA00005582"/>
    </source>
</evidence>
<name>A0ABP7XA31_9ACTN</name>
<evidence type="ECO:0000313" key="4">
    <source>
        <dbReference type="Proteomes" id="UP001501495"/>
    </source>
</evidence>
<accession>A0ABP7XA31</accession>
<dbReference type="InterPro" id="IPR000086">
    <property type="entry name" value="NUDIX_hydrolase_dom"/>
</dbReference>
<dbReference type="SUPFAM" id="SSF55811">
    <property type="entry name" value="Nudix"/>
    <property type="match status" value="1"/>
</dbReference>
<dbReference type="InterPro" id="IPR015797">
    <property type="entry name" value="NUDIX_hydrolase-like_dom_sf"/>
</dbReference>
<organism evidence="3 4">
    <name type="scientific">Nocardioides fonticola</name>
    <dbReference type="NCBI Taxonomy" id="450363"/>
    <lineage>
        <taxon>Bacteria</taxon>
        <taxon>Bacillati</taxon>
        <taxon>Actinomycetota</taxon>
        <taxon>Actinomycetes</taxon>
        <taxon>Propionibacteriales</taxon>
        <taxon>Nocardioidaceae</taxon>
        <taxon>Nocardioides</taxon>
    </lineage>
</organism>
<dbReference type="PROSITE" id="PS51462">
    <property type="entry name" value="NUDIX"/>
    <property type="match status" value="1"/>
</dbReference>
<dbReference type="PANTHER" id="PTHR43736:SF1">
    <property type="entry name" value="DIHYDRONEOPTERIN TRIPHOSPHATE DIPHOSPHATASE"/>
    <property type="match status" value="1"/>
</dbReference>
<keyword evidence="3" id="KW-0378">Hydrolase</keyword>
<evidence type="ECO:0000313" key="3">
    <source>
        <dbReference type="EMBL" id="GAA4108993.1"/>
    </source>
</evidence>
<protein>
    <submittedName>
        <fullName evidence="3">NUDIX hydrolase</fullName>
    </submittedName>
</protein>
<dbReference type="CDD" id="cd03674">
    <property type="entry name" value="NUDIX_Hydrolase"/>
    <property type="match status" value="1"/>
</dbReference>
<dbReference type="Proteomes" id="UP001501495">
    <property type="component" value="Unassembled WGS sequence"/>
</dbReference>
<gene>
    <name evidence="3" type="ORF">GCM10022215_03070</name>
</gene>
<dbReference type="PANTHER" id="PTHR43736">
    <property type="entry name" value="ADP-RIBOSE PYROPHOSPHATASE"/>
    <property type="match status" value="1"/>
</dbReference>
<dbReference type="RefSeq" id="WP_344731425.1">
    <property type="nucleotide sequence ID" value="NZ_BAAAZH010000001.1"/>
</dbReference>
<evidence type="ECO:0000259" key="2">
    <source>
        <dbReference type="PROSITE" id="PS51462"/>
    </source>
</evidence>
<dbReference type="GO" id="GO:0016787">
    <property type="term" value="F:hydrolase activity"/>
    <property type="evidence" value="ECO:0007669"/>
    <property type="project" value="UniProtKB-KW"/>
</dbReference>
<dbReference type="Gene3D" id="3.90.79.10">
    <property type="entry name" value="Nucleoside Triphosphate Pyrophosphohydrolase"/>
    <property type="match status" value="1"/>
</dbReference>
<sequence length="198" mass="21625">MSLHADALATLTGWTTPDPEQDTLRQRYVEHLRAHPDGLERACRPAHITAGVLVIDGTGEHVLLNLHRKARRWFHFGGHLEAGDATLAGAALREGREESGIADLTLDPVPAQLDSHVVPFCGDAGEVEHLDVRYVAWVPAGTQIAVSEESLDVRWWPVDALPDDLEPRMHDLVAIARERQSTSLGGGSTFEAADQPSR</sequence>
<feature type="domain" description="Nudix hydrolase" evidence="2">
    <location>
        <begin position="45"/>
        <end position="178"/>
    </location>
</feature>
<dbReference type="Pfam" id="PF00293">
    <property type="entry name" value="NUDIX"/>
    <property type="match status" value="1"/>
</dbReference>
<reference evidence="4" key="1">
    <citation type="journal article" date="2019" name="Int. J. Syst. Evol. Microbiol.">
        <title>The Global Catalogue of Microorganisms (GCM) 10K type strain sequencing project: providing services to taxonomists for standard genome sequencing and annotation.</title>
        <authorList>
            <consortium name="The Broad Institute Genomics Platform"/>
            <consortium name="The Broad Institute Genome Sequencing Center for Infectious Disease"/>
            <person name="Wu L."/>
            <person name="Ma J."/>
        </authorList>
    </citation>
    <scope>NUCLEOTIDE SEQUENCE [LARGE SCALE GENOMIC DNA]</scope>
    <source>
        <strain evidence="4">JCM 16703</strain>
    </source>
</reference>
<keyword evidence="4" id="KW-1185">Reference proteome</keyword>